<dbReference type="Pfam" id="PF13191">
    <property type="entry name" value="AAA_16"/>
    <property type="match status" value="1"/>
</dbReference>
<dbReference type="EMBL" id="JBHSAY010000009">
    <property type="protein sequence ID" value="MFC4132085.1"/>
    <property type="molecule type" value="Genomic_DNA"/>
</dbReference>
<accession>A0ABV8LMV5</accession>
<evidence type="ECO:0000313" key="3">
    <source>
        <dbReference type="Proteomes" id="UP001595816"/>
    </source>
</evidence>
<dbReference type="InterPro" id="IPR041664">
    <property type="entry name" value="AAA_16"/>
</dbReference>
<reference evidence="3" key="1">
    <citation type="journal article" date="2019" name="Int. J. Syst. Evol. Microbiol.">
        <title>The Global Catalogue of Microorganisms (GCM) 10K type strain sequencing project: providing services to taxonomists for standard genome sequencing and annotation.</title>
        <authorList>
            <consortium name="The Broad Institute Genomics Platform"/>
            <consortium name="The Broad Institute Genome Sequencing Center for Infectious Disease"/>
            <person name="Wu L."/>
            <person name="Ma J."/>
        </authorList>
    </citation>
    <scope>NUCLEOTIDE SEQUENCE [LARGE SCALE GENOMIC DNA]</scope>
    <source>
        <strain evidence="3">CGMCC 4.7289</strain>
    </source>
</reference>
<evidence type="ECO:0000313" key="2">
    <source>
        <dbReference type="EMBL" id="MFC4132085.1"/>
    </source>
</evidence>
<dbReference type="Proteomes" id="UP001595816">
    <property type="component" value="Unassembled WGS sequence"/>
</dbReference>
<dbReference type="GO" id="GO:0005524">
    <property type="term" value="F:ATP binding"/>
    <property type="evidence" value="ECO:0007669"/>
    <property type="project" value="UniProtKB-KW"/>
</dbReference>
<dbReference type="Gene3D" id="3.40.50.300">
    <property type="entry name" value="P-loop containing nucleotide triphosphate hydrolases"/>
    <property type="match status" value="1"/>
</dbReference>
<organism evidence="2 3">
    <name type="scientific">Hamadaea flava</name>
    <dbReference type="NCBI Taxonomy" id="1742688"/>
    <lineage>
        <taxon>Bacteria</taxon>
        <taxon>Bacillati</taxon>
        <taxon>Actinomycetota</taxon>
        <taxon>Actinomycetes</taxon>
        <taxon>Micromonosporales</taxon>
        <taxon>Micromonosporaceae</taxon>
        <taxon>Hamadaea</taxon>
    </lineage>
</organism>
<proteinExistence type="predicted"/>
<keyword evidence="2" id="KW-0547">Nucleotide-binding</keyword>
<comment type="caution">
    <text evidence="2">The sequence shown here is derived from an EMBL/GenBank/DDBJ whole genome shotgun (WGS) entry which is preliminary data.</text>
</comment>
<dbReference type="SUPFAM" id="SSF52540">
    <property type="entry name" value="P-loop containing nucleoside triphosphate hydrolases"/>
    <property type="match status" value="1"/>
</dbReference>
<gene>
    <name evidence="2" type="ORF">ACFOZ4_15860</name>
</gene>
<sequence>MLIADALKLEGTDCQEFVALAKVGRARSAYVAAAPGLCEPPRSLGDLTGRAAELAWIHRLVEQAADGANVAIVSGGAGLGKTTLMVRAAHRLRDRFPDGVLFVDALGMSRRPVASDELLNRLLRALGIRAQHIPDDTAEKAGLSPPARRAAGPGDRALKDGFLQITACDRTAVARRAPDPLILGAPRQPRDQYARALNRVCWTGLDEARGGSAANRSLRITR</sequence>
<dbReference type="InterPro" id="IPR027417">
    <property type="entry name" value="P-loop_NTPase"/>
</dbReference>
<evidence type="ECO:0000259" key="1">
    <source>
        <dbReference type="Pfam" id="PF13191"/>
    </source>
</evidence>
<keyword evidence="3" id="KW-1185">Reference proteome</keyword>
<keyword evidence="2" id="KW-0067">ATP-binding</keyword>
<feature type="domain" description="Orc1-like AAA ATPase" evidence="1">
    <location>
        <begin position="47"/>
        <end position="164"/>
    </location>
</feature>
<name>A0ABV8LMV5_9ACTN</name>
<dbReference type="RefSeq" id="WP_253753908.1">
    <property type="nucleotide sequence ID" value="NZ_JAMZDZ010000001.1"/>
</dbReference>
<protein>
    <submittedName>
        <fullName evidence="2">ATP-binding protein</fullName>
    </submittedName>
</protein>